<dbReference type="PANTHER" id="PTHR11986">
    <property type="entry name" value="AMINOTRANSFERASE CLASS III"/>
    <property type="match status" value="1"/>
</dbReference>
<dbReference type="STRING" id="316055.RPE_1819"/>
<dbReference type="PANTHER" id="PTHR11986:SF121">
    <property type="entry name" value="BLR3010 PROTEIN"/>
    <property type="match status" value="1"/>
</dbReference>
<name>Q07QL7_RHOP5</name>
<evidence type="ECO:0000256" key="5">
    <source>
        <dbReference type="RuleBase" id="RU003560"/>
    </source>
</evidence>
<dbReference type="HOGENOM" id="CLU_016922_10_0_5"/>
<dbReference type="FunFam" id="3.40.640.10:FF:000004">
    <property type="entry name" value="Acetylornithine aminotransferase"/>
    <property type="match status" value="1"/>
</dbReference>
<evidence type="ECO:0000313" key="6">
    <source>
        <dbReference type="EMBL" id="ABJ05767.1"/>
    </source>
</evidence>
<dbReference type="FunFam" id="3.90.1150.10:FF:000086">
    <property type="entry name" value="Putative acetylornithine aminotransferase"/>
    <property type="match status" value="1"/>
</dbReference>
<dbReference type="GO" id="GO:0006526">
    <property type="term" value="P:L-arginine biosynthetic process"/>
    <property type="evidence" value="ECO:0007669"/>
    <property type="project" value="UniProtKB-KW"/>
</dbReference>
<dbReference type="AlphaFoldDB" id="Q07QL7"/>
<organism evidence="6">
    <name type="scientific">Rhodopseudomonas palustris (strain BisA53)</name>
    <dbReference type="NCBI Taxonomy" id="316055"/>
    <lineage>
        <taxon>Bacteria</taxon>
        <taxon>Pseudomonadati</taxon>
        <taxon>Pseudomonadota</taxon>
        <taxon>Alphaproteobacteria</taxon>
        <taxon>Hyphomicrobiales</taxon>
        <taxon>Nitrobacteraceae</taxon>
        <taxon>Rhodopseudomonas</taxon>
    </lineage>
</organism>
<dbReference type="GO" id="GO:0030170">
    <property type="term" value="F:pyridoxal phosphate binding"/>
    <property type="evidence" value="ECO:0007669"/>
    <property type="project" value="InterPro"/>
</dbReference>
<dbReference type="Pfam" id="PF00202">
    <property type="entry name" value="Aminotran_3"/>
    <property type="match status" value="1"/>
</dbReference>
<keyword evidence="2" id="KW-0055">Arginine biosynthesis</keyword>
<dbReference type="EMBL" id="CP000463">
    <property type="protein sequence ID" value="ABJ05767.1"/>
    <property type="molecule type" value="Genomic_DNA"/>
</dbReference>
<keyword evidence="4 5" id="KW-0663">Pyridoxal phosphate</keyword>
<gene>
    <name evidence="6" type="ordered locus">RPE_1819</name>
</gene>
<comment type="similarity">
    <text evidence="5">Belongs to the class-III pyridoxal-phosphate-dependent aminotransferase family.</text>
</comment>
<evidence type="ECO:0000256" key="4">
    <source>
        <dbReference type="ARBA" id="ARBA00022898"/>
    </source>
</evidence>
<dbReference type="InterPro" id="IPR015424">
    <property type="entry name" value="PyrdxlP-dep_Trfase"/>
</dbReference>
<dbReference type="SUPFAM" id="SSF53383">
    <property type="entry name" value="PLP-dependent transferases"/>
    <property type="match status" value="1"/>
</dbReference>
<reference evidence="6" key="1">
    <citation type="submission" date="2006-09" db="EMBL/GenBank/DDBJ databases">
        <title>Complete sequence of Rhodopseudomonas palustris BisA53.</title>
        <authorList>
            <consortium name="US DOE Joint Genome Institute"/>
            <person name="Copeland A."/>
            <person name="Lucas S."/>
            <person name="Lapidus A."/>
            <person name="Barry K."/>
            <person name="Detter J.C."/>
            <person name="Glavina del Rio T."/>
            <person name="Hammon N."/>
            <person name="Israni S."/>
            <person name="Dalin E."/>
            <person name="Tice H."/>
            <person name="Pitluck S."/>
            <person name="Chain P."/>
            <person name="Malfatti S."/>
            <person name="Shin M."/>
            <person name="Vergez L."/>
            <person name="Schmutz J."/>
            <person name="Larimer F."/>
            <person name="Land M."/>
            <person name="Hauser L."/>
            <person name="Pelletier D.A."/>
            <person name="Kyrpides N."/>
            <person name="Kim E."/>
            <person name="Harwood C.S."/>
            <person name="Oda Y."/>
            <person name="Richardson P."/>
        </authorList>
    </citation>
    <scope>NUCLEOTIDE SEQUENCE [LARGE SCALE GENOMIC DNA]</scope>
    <source>
        <strain evidence="6">BisA53</strain>
    </source>
</reference>
<dbReference type="eggNOG" id="COG4992">
    <property type="taxonomic scope" value="Bacteria"/>
</dbReference>
<dbReference type="GO" id="GO:0042802">
    <property type="term" value="F:identical protein binding"/>
    <property type="evidence" value="ECO:0007669"/>
    <property type="project" value="TreeGrafter"/>
</dbReference>
<dbReference type="KEGG" id="rpe:RPE_1819"/>
<evidence type="ECO:0000256" key="3">
    <source>
        <dbReference type="ARBA" id="ARBA00022576"/>
    </source>
</evidence>
<keyword evidence="6" id="KW-0808">Transferase</keyword>
<keyword evidence="2" id="KW-0028">Amino-acid biosynthesis</keyword>
<accession>Q07QL7</accession>
<dbReference type="PROSITE" id="PS00600">
    <property type="entry name" value="AA_TRANSFER_CLASS_3"/>
    <property type="match status" value="1"/>
</dbReference>
<dbReference type="Gene3D" id="3.90.1150.10">
    <property type="entry name" value="Aspartate Aminotransferase, domain 1"/>
    <property type="match status" value="1"/>
</dbReference>
<evidence type="ECO:0000256" key="2">
    <source>
        <dbReference type="ARBA" id="ARBA00022571"/>
    </source>
</evidence>
<keyword evidence="3 6" id="KW-0032">Aminotransferase</keyword>
<comment type="cofactor">
    <cofactor evidence="1">
        <name>pyridoxal 5'-phosphate</name>
        <dbReference type="ChEBI" id="CHEBI:597326"/>
    </cofactor>
</comment>
<dbReference type="InterPro" id="IPR050103">
    <property type="entry name" value="Class-III_PLP-dep_AT"/>
</dbReference>
<dbReference type="Gene3D" id="3.40.640.10">
    <property type="entry name" value="Type I PLP-dependent aspartate aminotransferase-like (Major domain)"/>
    <property type="match status" value="1"/>
</dbReference>
<dbReference type="GO" id="GO:0008483">
    <property type="term" value="F:transaminase activity"/>
    <property type="evidence" value="ECO:0007669"/>
    <property type="project" value="UniProtKB-KW"/>
</dbReference>
<proteinExistence type="inferred from homology"/>
<dbReference type="EC" id="2.6.1.-" evidence="6"/>
<dbReference type="CDD" id="cd00610">
    <property type="entry name" value="OAT_like"/>
    <property type="match status" value="1"/>
</dbReference>
<sequence length="463" mass="50280">MVYPNLDVSEMFAEREAQRSSMHARHLNEQLVKVLKTIGYDVGFQKGQGQYLFDRSGARYLDLLSGFGVFAIGRNHPVLRAALKGVLDADLPNLVQLDVSTLAGILAERLLDYVPYLDKVFFSNSGAEAVEAAIKFARCATGRSGIVHCRHSFHGLSYGALSLTDDSNFRSGFEPLLPGCTGIPFNDLEALEKALSSRQVAAFIVEPIQGKGVNVPSDDFLPGAAALCKRYGTLLIADEIQTGIGRTGRFLAIEHWNVEPDMVLLAKALSGGHVPVGAVLTRKAIFDKVFNRMDRAVVHGSTFAKNDLAMAAGIATLEVIKAERLVEAAAKRGAELRLALTRLVPGYEMLKEVRGKGLMIGVEFGPPQSLRLKASWTMLETANKGLFCQLITVPLFKDHKILTQVSGHGSHTIKLLPSLTITEDDCKWIETSFDAVIGDSHKVPGAIWSLGKTLVDNAVRKSA</sequence>
<dbReference type="InterPro" id="IPR049704">
    <property type="entry name" value="Aminotrans_3_PPA_site"/>
</dbReference>
<evidence type="ECO:0000256" key="1">
    <source>
        <dbReference type="ARBA" id="ARBA00001933"/>
    </source>
</evidence>
<dbReference type="InterPro" id="IPR015422">
    <property type="entry name" value="PyrdxlP-dep_Trfase_small"/>
</dbReference>
<protein>
    <submittedName>
        <fullName evidence="6">Aminotransferase</fullName>
        <ecNumber evidence="6">2.6.1.-</ecNumber>
    </submittedName>
</protein>
<dbReference type="OrthoDB" id="9801834at2"/>
<dbReference type="InterPro" id="IPR005814">
    <property type="entry name" value="Aminotrans_3"/>
</dbReference>
<dbReference type="InterPro" id="IPR015421">
    <property type="entry name" value="PyrdxlP-dep_Trfase_major"/>
</dbReference>